<dbReference type="PANTHER" id="PTHR33442">
    <property type="entry name" value="TRANS-3-HYDROXY-L-PROLINE DEHYDRATASE"/>
    <property type="match status" value="1"/>
</dbReference>
<dbReference type="PANTHER" id="PTHR33442:SF5">
    <property type="entry name" value="BIFUNCTIONAL TRANS-3-HYDROXY-L-PROLINE DEHYDRATASE_2-EPIMERASE"/>
    <property type="match status" value="1"/>
</dbReference>
<name>A0A1Z4V0N8_9CYAN</name>
<keyword evidence="2" id="KW-0413">Isomerase</keyword>
<proteinExistence type="inferred from homology"/>
<dbReference type="Gene3D" id="3.10.310.10">
    <property type="entry name" value="Diaminopimelate Epimerase, Chain A, domain 1"/>
    <property type="match status" value="2"/>
</dbReference>
<dbReference type="KEGG" id="dcm:NIES806_12570"/>
<dbReference type="SUPFAM" id="SSF54506">
    <property type="entry name" value="Diaminopimelate epimerase-like"/>
    <property type="match status" value="1"/>
</dbReference>
<sequence>MTRFEQIISAIDTHTAGEPTRIIMSGLPPIPGSTMAAKKHYMKQHLDHIRTLLMQEPRGHKDMFGAIITPPTTNRGQYGVIFMDNAGYVDMCGSGIIGITTALIEMGMIPKTEPETMIIFDTPAGLVESHARVEENQVYEVSVANVSSFLYAKDIELTLPDLGKITIDVSFGGNFFAIIQAKALGVSLQPDNISKLLQLGMMVKRAVNDQLKVQHPIEQHINTVEITAIYEQPEPFRPYSKNVVIFGNGQMDRSPCGTGTSAIMATLYGRGKLQLGVEFTSESIIGSNFKGKVIKEVQVGEFAAVDPIVTGEAFITGIQQFVVDPNDAMKYGFVIA</sequence>
<dbReference type="FunFam" id="3.10.310.10:FF:000005">
    <property type="entry name" value="Proline racemase"/>
    <property type="match status" value="1"/>
</dbReference>
<organism evidence="2 3">
    <name type="scientific">Dolichospermum compactum NIES-806</name>
    <dbReference type="NCBI Taxonomy" id="1973481"/>
    <lineage>
        <taxon>Bacteria</taxon>
        <taxon>Bacillati</taxon>
        <taxon>Cyanobacteriota</taxon>
        <taxon>Cyanophyceae</taxon>
        <taxon>Nostocales</taxon>
        <taxon>Aphanizomenonaceae</taxon>
        <taxon>Dolichospermum</taxon>
        <taxon>Dolichospermum compactum</taxon>
    </lineage>
</organism>
<reference evidence="2 3" key="1">
    <citation type="submission" date="2017-06" db="EMBL/GenBank/DDBJ databases">
        <title>Genome sequencing of cyanobaciteial culture collection at National Institute for Environmental Studies (NIES).</title>
        <authorList>
            <person name="Hirose Y."/>
            <person name="Shimura Y."/>
            <person name="Fujisawa T."/>
            <person name="Nakamura Y."/>
            <person name="Kawachi M."/>
        </authorList>
    </citation>
    <scope>NUCLEOTIDE SEQUENCE [LARGE SCALE GENOMIC DNA]</scope>
    <source>
        <strain evidence="2 3">NIES-806</strain>
    </source>
</reference>
<dbReference type="GO" id="GO:0047580">
    <property type="term" value="F:4-hydroxyproline epimerase activity"/>
    <property type="evidence" value="ECO:0007669"/>
    <property type="project" value="TreeGrafter"/>
</dbReference>
<dbReference type="PIRSF" id="PIRSF029792">
    <property type="entry name" value="Pro_racemase"/>
    <property type="match status" value="1"/>
</dbReference>
<comment type="similarity">
    <text evidence="1">Belongs to the proline racemase family.</text>
</comment>
<dbReference type="EC" id="5.1.1.4" evidence="2"/>
<dbReference type="GO" id="GO:0018112">
    <property type="term" value="F:proline racemase activity"/>
    <property type="evidence" value="ECO:0007669"/>
    <property type="project" value="UniProtKB-EC"/>
</dbReference>
<dbReference type="InterPro" id="IPR008794">
    <property type="entry name" value="Pro_racemase_fam"/>
</dbReference>
<keyword evidence="3" id="KW-1185">Reference proteome</keyword>
<dbReference type="AlphaFoldDB" id="A0A1Z4V0N8"/>
<protein>
    <submittedName>
        <fullName evidence="2">Proline racemase</fullName>
        <ecNumber evidence="2">5.1.1.4</ecNumber>
    </submittedName>
</protein>
<dbReference type="OrthoDB" id="181267at2"/>
<dbReference type="Pfam" id="PF05544">
    <property type="entry name" value="Pro_racemase"/>
    <property type="match status" value="1"/>
</dbReference>
<dbReference type="EMBL" id="AP018316">
    <property type="protein sequence ID" value="BAZ85057.1"/>
    <property type="molecule type" value="Genomic_DNA"/>
</dbReference>
<dbReference type="RefSeq" id="WP_096665286.1">
    <property type="nucleotide sequence ID" value="NZ_AP018316.1"/>
</dbReference>
<dbReference type="Proteomes" id="UP000218702">
    <property type="component" value="Chromosome"/>
</dbReference>
<dbReference type="SFLD" id="SFLDS00028">
    <property type="entry name" value="Proline_Racemase"/>
    <property type="match status" value="1"/>
</dbReference>
<evidence type="ECO:0000313" key="2">
    <source>
        <dbReference type="EMBL" id="BAZ85057.1"/>
    </source>
</evidence>
<evidence type="ECO:0000313" key="3">
    <source>
        <dbReference type="Proteomes" id="UP000218702"/>
    </source>
</evidence>
<gene>
    <name evidence="2" type="ORF">NIES806_12570</name>
</gene>
<evidence type="ECO:0000256" key="1">
    <source>
        <dbReference type="ARBA" id="ARBA00007529"/>
    </source>
</evidence>
<accession>A0A1Z4V0N8</accession>